<evidence type="ECO:0000313" key="1">
    <source>
        <dbReference type="EMBL" id="OCS84230.1"/>
    </source>
</evidence>
<reference evidence="1 2" key="1">
    <citation type="submission" date="2016-07" db="EMBL/GenBank/DDBJ databases">
        <title>Caryophanon latum genome sequencing.</title>
        <authorList>
            <person name="Verma A."/>
            <person name="Pal Y."/>
            <person name="Krishnamurthi S."/>
        </authorList>
    </citation>
    <scope>NUCLEOTIDE SEQUENCE [LARGE SCALE GENOMIC DNA]</scope>
    <source>
        <strain evidence="1 2">DSM 14151</strain>
    </source>
</reference>
<sequence length="574" mass="67262">MKIKYFVSVWIIGTLVLLAGSYGLESYLQTRSEEKVSAAIEEATLDLHVRDDVYIRFAGGFEFEEIGHDKEEKINATDETYTYHMTRETDEATRELTGKEYEDMGKLQVVFRTVDNGDQFVFTRFENEWDWGFEIPYYIVFKNQSEYELFAYKERVERKHDNVFGIDYTSNVKGVYTIGEDDYEMILSQNFVSYEQKWRYSNGKESVLREYVKENATGDVEIGAGELAFELTLNTNVKRQISESWFMLTNDQFFNTKEEMQSYKDYTNHHYVRSQKWLTPEGNYSKLPWAIEPYTQVGYGRNLVNQQGTYFVDQYPLTKDRFYYNMIVADTNYLIDMNPQQNDLWYTEYTSTWLKQNYGIVAPYTDTRHNENIAQFLVKAGDILNNAELKNKYTIYADFLTKQEAANNVFKTENGYYILDYFAPEQSAKTHASLNHILAEMNFLLESYALSKNEAYLNTALAINAAIQDTGREWINPKTGDFWYQLNPGNDGSYTFKDTDYPYLTLEDMLYSLELFKALQVEYDVQLYTDFVTSKVNFIKKNEIEITRTVVEDLQAQGFGALIDRYKHVVDVAS</sequence>
<keyword evidence="2" id="KW-1185">Reference proteome</keyword>
<proteinExistence type="predicted"/>
<comment type="caution">
    <text evidence="1">The sequence shown here is derived from an EMBL/GenBank/DDBJ whole genome shotgun (WGS) entry which is preliminary data.</text>
</comment>
<dbReference type="EMBL" id="MATO01000081">
    <property type="protein sequence ID" value="OCS84230.1"/>
    <property type="molecule type" value="Genomic_DNA"/>
</dbReference>
<evidence type="ECO:0000313" key="2">
    <source>
        <dbReference type="Proteomes" id="UP000093482"/>
    </source>
</evidence>
<organism evidence="1 2">
    <name type="scientific">Caryophanon latum</name>
    <dbReference type="NCBI Taxonomy" id="33977"/>
    <lineage>
        <taxon>Bacteria</taxon>
        <taxon>Bacillati</taxon>
        <taxon>Bacillota</taxon>
        <taxon>Bacilli</taxon>
        <taxon>Bacillales</taxon>
        <taxon>Caryophanaceae</taxon>
        <taxon>Caryophanon</taxon>
    </lineage>
</organism>
<protein>
    <submittedName>
        <fullName evidence="1">Uncharacterized protein</fullName>
    </submittedName>
</protein>
<gene>
    <name evidence="1" type="ORF">A6K76_15915</name>
</gene>
<accession>A0A1C0YAS0</accession>
<dbReference type="OrthoDB" id="1736525at2"/>
<dbReference type="RefSeq" id="WP_066466574.1">
    <property type="nucleotide sequence ID" value="NZ_MATO01000081.1"/>
</dbReference>
<dbReference type="Proteomes" id="UP000093482">
    <property type="component" value="Unassembled WGS sequence"/>
</dbReference>
<name>A0A1C0YAS0_9BACL</name>
<dbReference type="AlphaFoldDB" id="A0A1C0YAS0"/>